<feature type="transmembrane region" description="Helical" evidence="1">
    <location>
        <begin position="375"/>
        <end position="393"/>
    </location>
</feature>
<dbReference type="EMBL" id="FOFS01000007">
    <property type="protein sequence ID" value="SEQ49233.1"/>
    <property type="molecule type" value="Genomic_DNA"/>
</dbReference>
<organism evidence="2 3">
    <name type="scientific">Solimonas aquatica</name>
    <dbReference type="NCBI Taxonomy" id="489703"/>
    <lineage>
        <taxon>Bacteria</taxon>
        <taxon>Pseudomonadati</taxon>
        <taxon>Pseudomonadota</taxon>
        <taxon>Gammaproteobacteria</taxon>
        <taxon>Nevskiales</taxon>
        <taxon>Nevskiaceae</taxon>
        <taxon>Solimonas</taxon>
    </lineage>
</organism>
<keyword evidence="3" id="KW-1185">Reference proteome</keyword>
<dbReference type="InterPro" id="IPR032809">
    <property type="entry name" value="Put_HupE_UreJ"/>
</dbReference>
<feature type="transmembrane region" description="Helical" evidence="1">
    <location>
        <begin position="251"/>
        <end position="278"/>
    </location>
</feature>
<keyword evidence="1" id="KW-0812">Transmembrane</keyword>
<evidence type="ECO:0000256" key="1">
    <source>
        <dbReference type="SAM" id="Phobius"/>
    </source>
</evidence>
<accession>A0A1H9GGS7</accession>
<gene>
    <name evidence="2" type="ORF">SAMN04488038_10766</name>
</gene>
<sequence length="399" mass="43211">MAAISPSELHPRAGSLPSWGRLLFLALWLALLAPAAPAHPMPKSFVEVRVLPDRWQLHLILPADRLEAAFVQAQLVPDPGPGSDARPQLQAAAVRDYVNARIGLRSVAGPAWEQHVTAVQAPQGQLDEWRVTLEALPPAGATPDQVVLRDEVLIREIATHDAVISLLQDWRGGVLPSQPQLLGSLGGEHHELLIERRAAQPWRAWLSMVLLGARHILEGLDHLAFLVTLILTVPLQAVAGRWQARAQLRPAVLATLWWVSAFTLGHSLSLLAASLGWLPPSGQAVEVLIAVSVGVSAAHALRPLYPRREAFVAGGFGLIHGLAFSTAIRELSLSAGQVVAATLSFNLGIELVQLGLVLVLVPFFIHTRHWVWSGWLRRAIALAALSTAAYWAVTRAMML</sequence>
<protein>
    <submittedName>
        <fullName evidence="2">HupE / UreJ protein</fullName>
    </submittedName>
</protein>
<dbReference type="Proteomes" id="UP000199233">
    <property type="component" value="Unassembled WGS sequence"/>
</dbReference>
<keyword evidence="1" id="KW-1133">Transmembrane helix</keyword>
<dbReference type="STRING" id="489703.SAMN04488038_10766"/>
<name>A0A1H9GGS7_9GAMM</name>
<evidence type="ECO:0000313" key="3">
    <source>
        <dbReference type="Proteomes" id="UP000199233"/>
    </source>
</evidence>
<feature type="transmembrane region" description="Helical" evidence="1">
    <location>
        <begin position="222"/>
        <end position="239"/>
    </location>
</feature>
<feature type="transmembrane region" description="Helical" evidence="1">
    <location>
        <begin position="340"/>
        <end position="363"/>
    </location>
</feature>
<proteinExistence type="predicted"/>
<dbReference type="AlphaFoldDB" id="A0A1H9GGS7"/>
<feature type="transmembrane region" description="Helical" evidence="1">
    <location>
        <begin position="310"/>
        <end position="328"/>
    </location>
</feature>
<dbReference type="Pfam" id="PF13795">
    <property type="entry name" value="HupE_UreJ_2"/>
    <property type="match status" value="1"/>
</dbReference>
<feature type="transmembrane region" description="Helical" evidence="1">
    <location>
        <begin position="284"/>
        <end position="301"/>
    </location>
</feature>
<reference evidence="2 3" key="1">
    <citation type="submission" date="2016-10" db="EMBL/GenBank/DDBJ databases">
        <authorList>
            <person name="de Groot N.N."/>
        </authorList>
    </citation>
    <scope>NUCLEOTIDE SEQUENCE [LARGE SCALE GENOMIC DNA]</scope>
    <source>
        <strain evidence="2 3">DSM 25927</strain>
    </source>
</reference>
<evidence type="ECO:0000313" key="2">
    <source>
        <dbReference type="EMBL" id="SEQ49233.1"/>
    </source>
</evidence>
<keyword evidence="1" id="KW-0472">Membrane</keyword>